<gene>
    <name evidence="2" type="ORF">PVAR5_1873</name>
</gene>
<reference evidence="3" key="1">
    <citation type="journal article" date="2014" name="Genome Announc.">
        <title>Draft genome sequence of the formaldehyde-resistant fungus Byssochlamys spectabilis No. 5 (anamorph Paecilomyces variotii No. 5) (NBRC109023).</title>
        <authorList>
            <person name="Oka T."/>
            <person name="Ekino K."/>
            <person name="Fukuda K."/>
            <person name="Nomura Y."/>
        </authorList>
    </citation>
    <scope>NUCLEOTIDE SEQUENCE [LARGE SCALE GENOMIC DNA]</scope>
    <source>
        <strain evidence="3">No. 5 / NBRC 109023</strain>
    </source>
</reference>
<keyword evidence="3" id="KW-1185">Reference proteome</keyword>
<dbReference type="AlphaFoldDB" id="V5HUH0"/>
<dbReference type="HOGENOM" id="CLU_1695234_0_0_1"/>
<sequence length="155" mass="16961">MRDIPVSTDCLRSAAAGRRQPRTAWIGLDWVERQQAAAAEEGDQARAKRRSETDGSTRQLHRSISPREGAVVDARDGGRLCRGCNPAISQAGALTSSRSWPALTRPESREVRVPGLVSDAADGNGQRRQQTDGNPMGGETVRWEIRRRRTESTGV</sequence>
<accession>V5HUH0</accession>
<evidence type="ECO:0000313" key="2">
    <source>
        <dbReference type="EMBL" id="GAD93265.1"/>
    </source>
</evidence>
<feature type="compositionally biased region" description="Basic and acidic residues" evidence="1">
    <location>
        <begin position="43"/>
        <end position="55"/>
    </location>
</feature>
<evidence type="ECO:0000256" key="1">
    <source>
        <dbReference type="SAM" id="MobiDB-lite"/>
    </source>
</evidence>
<organism evidence="2 3">
    <name type="scientific">Byssochlamys spectabilis (strain No. 5 / NBRC 109023)</name>
    <name type="common">Paecilomyces variotii</name>
    <dbReference type="NCBI Taxonomy" id="1356009"/>
    <lineage>
        <taxon>Eukaryota</taxon>
        <taxon>Fungi</taxon>
        <taxon>Dikarya</taxon>
        <taxon>Ascomycota</taxon>
        <taxon>Pezizomycotina</taxon>
        <taxon>Eurotiomycetes</taxon>
        <taxon>Eurotiomycetidae</taxon>
        <taxon>Eurotiales</taxon>
        <taxon>Thermoascaceae</taxon>
        <taxon>Paecilomyces</taxon>
    </lineage>
</organism>
<dbReference type="InParanoid" id="V5HUH0"/>
<dbReference type="Proteomes" id="UP000018001">
    <property type="component" value="Unassembled WGS sequence"/>
</dbReference>
<feature type="region of interest" description="Disordered" evidence="1">
    <location>
        <begin position="35"/>
        <end position="71"/>
    </location>
</feature>
<dbReference type="EMBL" id="BAUL01000052">
    <property type="protein sequence ID" value="GAD93265.1"/>
    <property type="molecule type" value="Genomic_DNA"/>
</dbReference>
<comment type="caution">
    <text evidence="2">The sequence shown here is derived from an EMBL/GenBank/DDBJ whole genome shotgun (WGS) entry which is preliminary data.</text>
</comment>
<feature type="region of interest" description="Disordered" evidence="1">
    <location>
        <begin position="97"/>
        <end position="155"/>
    </location>
</feature>
<name>V5HUH0_BYSSN</name>
<proteinExistence type="predicted"/>
<evidence type="ECO:0000313" key="3">
    <source>
        <dbReference type="Proteomes" id="UP000018001"/>
    </source>
</evidence>
<protein>
    <submittedName>
        <fullName evidence="2">Uncharacterized protein</fullName>
    </submittedName>
</protein>